<proteinExistence type="inferred from homology"/>
<evidence type="ECO:0000256" key="2">
    <source>
        <dbReference type="ARBA" id="ARBA00022741"/>
    </source>
</evidence>
<dbReference type="PRINTS" id="PR00094">
    <property type="entry name" value="ADENYLTKNASE"/>
</dbReference>
<reference evidence="7" key="1">
    <citation type="submission" date="2022-11" db="UniProtKB">
        <authorList>
            <consortium name="WormBaseParasite"/>
        </authorList>
    </citation>
    <scope>IDENTIFICATION</scope>
</reference>
<dbReference type="Gene3D" id="3.40.50.300">
    <property type="entry name" value="P-loop containing nucleotide triphosphate hydrolases"/>
    <property type="match status" value="2"/>
</dbReference>
<feature type="region of interest" description="Disordered" evidence="5">
    <location>
        <begin position="212"/>
        <end position="336"/>
    </location>
</feature>
<keyword evidence="2" id="KW-0547">Nucleotide-binding</keyword>
<comment type="similarity">
    <text evidence="4">Belongs to the adenylate kinase family.</text>
</comment>
<dbReference type="GO" id="GO:0006139">
    <property type="term" value="P:nucleobase-containing compound metabolic process"/>
    <property type="evidence" value="ECO:0007669"/>
    <property type="project" value="InterPro"/>
</dbReference>
<sequence>MVPGHQRVPSVTKAADVALIAPDAPIILFMGGPGGGKTKYAAKIREALEDRGLVHICMPDLVKNAVAKYKDRYPEWRDAAEKYQRGELIPNHLAQDLVKAEMGRYPYAKAYFLEGFPREARQVEDFERNVRPVNMALILDYDEDTLRRHMQNRGLSADVIDRRIHEFKQKTLPSAKYFDDQRLLHLIPGEKDDQVIIDRMKKLVLRAIDLGVPITNSNPPSAAETPIEEAAPPAIHVRNGASRTPNGTKPPTAQSNRSNGSAKSNKSNGSVKETNSSSPVHSAPRSRPATNASRASRISGRSVQKTPSVASQREDDIMGHRGSIPNDENATPRASPEAIHEEAHVSHAEEVAQTYTSTSVADIFPKGLPANAPVILIIGAPGSHKSELAEMISKKYDGFIHLSMGELLRRKVIENPDDELWTRVGRKMDSGDVVPTKICREILYTTLHEVGSQSWGYILEGYPRTLEQAEEFENQLGRLDLALLVDCTEQFCRDSLAKRLRDARVTGTTERLDDETELVTTRLETFKQNTLPMLKHLDDKGKLRVVRIGHSERRCFKILADYLKTPMDVL</sequence>
<dbReference type="SUPFAM" id="SSF52540">
    <property type="entry name" value="P-loop containing nucleoside triphosphate hydrolases"/>
    <property type="match status" value="2"/>
</dbReference>
<dbReference type="InterPro" id="IPR027417">
    <property type="entry name" value="P-loop_NTPase"/>
</dbReference>
<keyword evidence="6" id="KW-1185">Reference proteome</keyword>
<dbReference type="AlphaFoldDB" id="A0A914BU99"/>
<dbReference type="CDD" id="cd01428">
    <property type="entry name" value="ADK"/>
    <property type="match status" value="2"/>
</dbReference>
<dbReference type="Pfam" id="PF00406">
    <property type="entry name" value="ADK"/>
    <property type="match status" value="2"/>
</dbReference>
<dbReference type="GO" id="GO:0019205">
    <property type="term" value="F:nucleobase-containing compound kinase activity"/>
    <property type="evidence" value="ECO:0007669"/>
    <property type="project" value="InterPro"/>
</dbReference>
<evidence type="ECO:0000313" key="6">
    <source>
        <dbReference type="Proteomes" id="UP000887540"/>
    </source>
</evidence>
<dbReference type="InterPro" id="IPR000850">
    <property type="entry name" value="Adenylat/UMP-CMP_kin"/>
</dbReference>
<feature type="compositionally biased region" description="Polar residues" evidence="5">
    <location>
        <begin position="241"/>
        <end position="254"/>
    </location>
</feature>
<dbReference type="GO" id="GO:0005524">
    <property type="term" value="F:ATP binding"/>
    <property type="evidence" value="ECO:0007669"/>
    <property type="project" value="InterPro"/>
</dbReference>
<feature type="compositionally biased region" description="Low complexity" evidence="5">
    <location>
        <begin position="219"/>
        <end position="234"/>
    </location>
</feature>
<name>A0A914BU99_9BILA</name>
<keyword evidence="1 4" id="KW-0808">Transferase</keyword>
<keyword evidence="3 4" id="KW-0418">Kinase</keyword>
<evidence type="ECO:0000256" key="1">
    <source>
        <dbReference type="ARBA" id="ARBA00022679"/>
    </source>
</evidence>
<protein>
    <submittedName>
        <fullName evidence="7">Adenylate kinase</fullName>
    </submittedName>
</protein>
<feature type="compositionally biased region" description="Polar residues" evidence="5">
    <location>
        <begin position="288"/>
        <end position="311"/>
    </location>
</feature>
<evidence type="ECO:0000313" key="7">
    <source>
        <dbReference type="WBParaSite" id="ACRNAN_Path_1004.g3855.t1"/>
    </source>
</evidence>
<organism evidence="6 7">
    <name type="scientific">Acrobeloides nanus</name>
    <dbReference type="NCBI Taxonomy" id="290746"/>
    <lineage>
        <taxon>Eukaryota</taxon>
        <taxon>Metazoa</taxon>
        <taxon>Ecdysozoa</taxon>
        <taxon>Nematoda</taxon>
        <taxon>Chromadorea</taxon>
        <taxon>Rhabditida</taxon>
        <taxon>Tylenchina</taxon>
        <taxon>Cephalobomorpha</taxon>
        <taxon>Cephaloboidea</taxon>
        <taxon>Cephalobidae</taxon>
        <taxon>Acrobeloides</taxon>
    </lineage>
</organism>
<dbReference type="Proteomes" id="UP000887540">
    <property type="component" value="Unplaced"/>
</dbReference>
<dbReference type="PANTHER" id="PTHR23359">
    <property type="entry name" value="NUCLEOTIDE KINASE"/>
    <property type="match status" value="1"/>
</dbReference>
<evidence type="ECO:0000256" key="3">
    <source>
        <dbReference type="ARBA" id="ARBA00022777"/>
    </source>
</evidence>
<evidence type="ECO:0000256" key="4">
    <source>
        <dbReference type="RuleBase" id="RU003330"/>
    </source>
</evidence>
<accession>A0A914BU99</accession>
<feature type="compositionally biased region" description="Polar residues" evidence="5">
    <location>
        <begin position="271"/>
        <end position="280"/>
    </location>
</feature>
<feature type="compositionally biased region" description="Low complexity" evidence="5">
    <location>
        <begin position="255"/>
        <end position="270"/>
    </location>
</feature>
<dbReference type="WBParaSite" id="ACRNAN_Path_1004.g3855.t1">
    <property type="protein sequence ID" value="ACRNAN_Path_1004.g3855.t1"/>
    <property type="gene ID" value="ACRNAN_Path_1004.g3855"/>
</dbReference>
<evidence type="ECO:0000256" key="5">
    <source>
        <dbReference type="SAM" id="MobiDB-lite"/>
    </source>
</evidence>